<dbReference type="AlphaFoldDB" id="A0A1N6K7P6"/>
<dbReference type="InterPro" id="IPR028098">
    <property type="entry name" value="Glyco_trans_4-like_N"/>
</dbReference>
<evidence type="ECO:0000313" key="5">
    <source>
        <dbReference type="EMBL" id="SIO52356.1"/>
    </source>
</evidence>
<name>A0A1N6K7P6_9BURK</name>
<feature type="domain" description="Glycosyltransferase subfamily 4-like N-terminal" evidence="4">
    <location>
        <begin position="14"/>
        <end position="169"/>
    </location>
</feature>
<accession>A0A1N6K7P6</accession>
<dbReference type="Gene3D" id="3.40.50.2000">
    <property type="entry name" value="Glycogen Phosphorylase B"/>
    <property type="match status" value="2"/>
</dbReference>
<dbReference type="Pfam" id="PF13692">
    <property type="entry name" value="Glyco_trans_1_4"/>
    <property type="match status" value="1"/>
</dbReference>
<keyword evidence="2" id="KW-0328">Glycosyltransferase</keyword>
<dbReference type="Pfam" id="PF13439">
    <property type="entry name" value="Glyco_transf_4"/>
    <property type="match status" value="1"/>
</dbReference>
<evidence type="ECO:0000256" key="2">
    <source>
        <dbReference type="ARBA" id="ARBA00022676"/>
    </source>
</evidence>
<dbReference type="SUPFAM" id="SSF53756">
    <property type="entry name" value="UDP-Glycosyltransferase/glycogen phosphorylase"/>
    <property type="match status" value="1"/>
</dbReference>
<proteinExistence type="inferred from homology"/>
<dbReference type="PANTHER" id="PTHR12526">
    <property type="entry name" value="GLYCOSYLTRANSFERASE"/>
    <property type="match status" value="1"/>
</dbReference>
<dbReference type="RefSeq" id="WP_074268104.1">
    <property type="nucleotide sequence ID" value="NZ_FSRM01000002.1"/>
</dbReference>
<sequence>MKILYTNFHAGDGGGHTTYILTLAAALAERHHVTVAAPGSSRLYSSAKVIPGVEAIALEFRNRLGAMVGTGWRLRQLIEKSGFDIIHVNGSADHRIAMLATLGLKRTRPCIVFTKHNDLPVSGLSTWFKGKLATDSVICVSDYTRRHLAKTVYDTKAVSVVHHGIDLRRFAPVASGVSERLRRRWGTAIPDGALVVGSIAGTDDNKGWLHMVEAVALLPPAQRERIRVVLGGRTPNAQQRARVGALGMAGLLICTGLLRDVRPLVAAFDVGFVLSRRETLSFACREMMAMGKPVIVSDSGGLPENIEAGVSGWIVGPHEHERIAQLLMRLLDNRLEVTLAGMAARARSVAQFSLQDFADRTEVVYQESLARMRPWAGSGGVAKWKVQRHSG</sequence>
<evidence type="ECO:0000256" key="3">
    <source>
        <dbReference type="ARBA" id="ARBA00022679"/>
    </source>
</evidence>
<dbReference type="GO" id="GO:0016757">
    <property type="term" value="F:glycosyltransferase activity"/>
    <property type="evidence" value="ECO:0007669"/>
    <property type="project" value="UniProtKB-KW"/>
</dbReference>
<evidence type="ECO:0000313" key="6">
    <source>
        <dbReference type="Proteomes" id="UP000184693"/>
    </source>
</evidence>
<gene>
    <name evidence="5" type="ORF">SAMN05444168_6244</name>
</gene>
<reference evidence="5 6" key="1">
    <citation type="submission" date="2016-11" db="EMBL/GenBank/DDBJ databases">
        <authorList>
            <person name="Jaros S."/>
            <person name="Januszkiewicz K."/>
            <person name="Wedrychowicz H."/>
        </authorList>
    </citation>
    <scope>NUCLEOTIDE SEQUENCE [LARGE SCALE GENOMIC DNA]</scope>
    <source>
        <strain evidence="5 6">GAS86</strain>
    </source>
</reference>
<evidence type="ECO:0000259" key="4">
    <source>
        <dbReference type="Pfam" id="PF13439"/>
    </source>
</evidence>
<dbReference type="PANTHER" id="PTHR12526:SF640">
    <property type="entry name" value="COLANIC ACID BIOSYNTHESIS GLYCOSYLTRANSFERASE WCAL-RELATED"/>
    <property type="match status" value="1"/>
</dbReference>
<organism evidence="5 6">
    <name type="scientific">Paraburkholderia phenazinium</name>
    <dbReference type="NCBI Taxonomy" id="60549"/>
    <lineage>
        <taxon>Bacteria</taxon>
        <taxon>Pseudomonadati</taxon>
        <taxon>Pseudomonadota</taxon>
        <taxon>Betaproteobacteria</taxon>
        <taxon>Burkholderiales</taxon>
        <taxon>Burkholderiaceae</taxon>
        <taxon>Paraburkholderia</taxon>
    </lineage>
</organism>
<dbReference type="EMBL" id="FSRM01000002">
    <property type="protein sequence ID" value="SIO52356.1"/>
    <property type="molecule type" value="Genomic_DNA"/>
</dbReference>
<keyword evidence="3 5" id="KW-0808">Transferase</keyword>
<protein>
    <submittedName>
        <fullName evidence="5">Glycosyltransferase involved in cell wall bisynthesis</fullName>
    </submittedName>
</protein>
<comment type="similarity">
    <text evidence="1">Belongs to the glycosyltransferase group 1 family. Glycosyltransferase 4 subfamily.</text>
</comment>
<dbReference type="OrthoDB" id="9062832at2"/>
<dbReference type="Proteomes" id="UP000184693">
    <property type="component" value="Unassembled WGS sequence"/>
</dbReference>
<evidence type="ECO:0000256" key="1">
    <source>
        <dbReference type="ARBA" id="ARBA00009481"/>
    </source>
</evidence>